<organism evidence="3 4">
    <name type="scientific">Saccharospirillum mangrovi</name>
    <dbReference type="NCBI Taxonomy" id="2161747"/>
    <lineage>
        <taxon>Bacteria</taxon>
        <taxon>Pseudomonadati</taxon>
        <taxon>Pseudomonadota</taxon>
        <taxon>Gammaproteobacteria</taxon>
        <taxon>Oceanospirillales</taxon>
        <taxon>Saccharospirillaceae</taxon>
        <taxon>Saccharospirillum</taxon>
    </lineage>
</organism>
<dbReference type="Proteomes" id="UP001595617">
    <property type="component" value="Unassembled WGS sequence"/>
</dbReference>
<dbReference type="Pfam" id="PF04168">
    <property type="entry name" value="Alpha-E"/>
    <property type="match status" value="1"/>
</dbReference>
<dbReference type="RefSeq" id="WP_380694391.1">
    <property type="nucleotide sequence ID" value="NZ_JBHRYR010000002.1"/>
</dbReference>
<dbReference type="PANTHER" id="PTHR34595:SF2">
    <property type="entry name" value="BLR2978 PROTEIN"/>
    <property type="match status" value="1"/>
</dbReference>
<feature type="domain" description="Circularly permuted ATP-grasp type 2" evidence="2">
    <location>
        <begin position="91"/>
        <end position="477"/>
    </location>
</feature>
<protein>
    <submittedName>
        <fullName evidence="3">Circularly permuted type 2 ATP-grasp protein</fullName>
    </submittedName>
</protein>
<name>A0ABV7ZY83_9GAMM</name>
<comment type="caution">
    <text evidence="3">The sequence shown here is derived from an EMBL/GenBank/DDBJ whole genome shotgun (WGS) entry which is preliminary data.</text>
</comment>
<evidence type="ECO:0000259" key="2">
    <source>
        <dbReference type="Pfam" id="PF14403"/>
    </source>
</evidence>
<gene>
    <name evidence="3" type="ORF">ACFOOG_05815</name>
</gene>
<dbReference type="InterPro" id="IPR051680">
    <property type="entry name" value="ATP-dep_Glu-Cys_Ligase-2"/>
</dbReference>
<dbReference type="Gene3D" id="3.40.50.11290">
    <property type="match status" value="1"/>
</dbReference>
<keyword evidence="4" id="KW-1185">Reference proteome</keyword>
<reference evidence="4" key="1">
    <citation type="journal article" date="2019" name="Int. J. Syst. Evol. Microbiol.">
        <title>The Global Catalogue of Microorganisms (GCM) 10K type strain sequencing project: providing services to taxonomists for standard genome sequencing and annotation.</title>
        <authorList>
            <consortium name="The Broad Institute Genomics Platform"/>
            <consortium name="The Broad Institute Genome Sequencing Center for Infectious Disease"/>
            <person name="Wu L."/>
            <person name="Ma J."/>
        </authorList>
    </citation>
    <scope>NUCLEOTIDE SEQUENCE [LARGE SCALE GENOMIC DNA]</scope>
    <source>
        <strain evidence="4">IBRC 10765</strain>
    </source>
</reference>
<evidence type="ECO:0000313" key="4">
    <source>
        <dbReference type="Proteomes" id="UP001595617"/>
    </source>
</evidence>
<sequence>MPKSSLTSEELRQLLHEYQVPDDCHNELFSPDGHLRSGWSWVMDDIADIGLDGLAQQADEAQHLLHENGATFNVHKDEPQRIRSWALDPIPYIIATEEWAELEQGLAQRSRLLEALVDDLYGPRRVIEEGLLPAELVFSHPSFLFSAVGDALTAEQRPMLILHGMDVVRDAAGAWRILSDLVQAPTGSGYALENRIILARALPRLYREAPLCRLAGFLQIQHRTLLELAQTPREEPNIVLLTPGPGSAGYFEHAWLANYMNFSLVEGGDLVVRDGQVAMRSLGGLKRVDVIVRHITDPWCDPLELRGDSLLGVPGLMQAARRGEVEIANTLGVGVLEHPALAGFLPSLCEFLLQEPLLLRGKDTRWCGDDQQCQDVTRQLSDWQIQHVHEPQNVIDPRQMDSTERAKLNQELCENGHLYTASKALQPSMAPCFNRANATIEAHAVYLRFFTLTDPEDMRKPALERAFRVMPGGLAWVSDHAETLIDSDLVKDIWVLAPVPQPHISMLQHAHKPIIATRDGEDLPTRVAESLFWMGRYGERLDNRARLLRESLTHLLEYGQRNLAESVISDLFVALRINLQDVHNLQSMESRKSPKAMVGKTNPQFLLMRKQLLALLSEEAPDNLPWLFSLLLRNGRAARAHLGDDAWRTLNTLRQKLEEQTRSPGATSARRSLEEVITYLAAFFGLCNETMPHHYGWRFMDIGRFIDRLQSTLDLLRLALVSSTRPGIPLWEVVLASTDNLTAYRRRYRSQLYPIAILDLLLFDETNPRSVGYMLKRLGRQIERLPNQTGTPFRSREARLVIEATSRLHLVAPESLSELDHSEEALAVLAQLLTDLMEPISALSDAISHSHFSHAETPRQLVNVQGGV</sequence>
<dbReference type="SUPFAM" id="SSF56059">
    <property type="entry name" value="Glutathione synthetase ATP-binding domain-like"/>
    <property type="match status" value="1"/>
</dbReference>
<dbReference type="EMBL" id="JBHRYR010000002">
    <property type="protein sequence ID" value="MFC3852347.1"/>
    <property type="molecule type" value="Genomic_DNA"/>
</dbReference>
<evidence type="ECO:0000313" key="3">
    <source>
        <dbReference type="EMBL" id="MFC3852347.1"/>
    </source>
</evidence>
<proteinExistence type="predicted"/>
<evidence type="ECO:0000259" key="1">
    <source>
        <dbReference type="Pfam" id="PF04168"/>
    </source>
</evidence>
<dbReference type="PANTHER" id="PTHR34595">
    <property type="entry name" value="BLR5612 PROTEIN"/>
    <property type="match status" value="1"/>
</dbReference>
<accession>A0ABV7ZY83</accession>
<feature type="domain" description="DUF403" evidence="1">
    <location>
        <begin position="523"/>
        <end position="852"/>
    </location>
</feature>
<dbReference type="InterPro" id="IPR007296">
    <property type="entry name" value="DUF403"/>
</dbReference>
<dbReference type="InterPro" id="IPR025841">
    <property type="entry name" value="CP_ATPgrasp_2"/>
</dbReference>
<dbReference type="Pfam" id="PF14403">
    <property type="entry name" value="CP_ATPgrasp_2"/>
    <property type="match status" value="1"/>
</dbReference>